<comment type="caution">
    <text evidence="1">The sequence shown here is derived from an EMBL/GenBank/DDBJ whole genome shotgun (WGS) entry which is preliminary data.</text>
</comment>
<proteinExistence type="predicted"/>
<reference evidence="1" key="1">
    <citation type="journal article" date="2014" name="Front. Microbiol.">
        <title>High frequency of phylogenetically diverse reductive dehalogenase-homologous genes in deep subseafloor sedimentary metagenomes.</title>
        <authorList>
            <person name="Kawai M."/>
            <person name="Futagami T."/>
            <person name="Toyoda A."/>
            <person name="Takaki Y."/>
            <person name="Nishi S."/>
            <person name="Hori S."/>
            <person name="Arai W."/>
            <person name="Tsubouchi T."/>
            <person name="Morono Y."/>
            <person name="Uchiyama I."/>
            <person name="Ito T."/>
            <person name="Fujiyama A."/>
            <person name="Inagaki F."/>
            <person name="Takami H."/>
        </authorList>
    </citation>
    <scope>NUCLEOTIDE SEQUENCE</scope>
    <source>
        <strain evidence="1">Expedition CK06-06</strain>
    </source>
</reference>
<sequence length="153" mass="16986">MSELFHGTEPWAIVLPGPDTIRLVGNQQLHHSFRVYVNFMQGAGATTLKDLRAIGESAFDSLMIDQTRGGTCFNCLPLSWQPGFMTAGEYTLLGIQTAWDAENWQTFPLPSHSGKEWTSIEDIVEKIVSAFKDEIFDVPGIDDISEGEEIYSG</sequence>
<dbReference type="EMBL" id="BART01023181">
    <property type="protein sequence ID" value="GAH04557.1"/>
    <property type="molecule type" value="Genomic_DNA"/>
</dbReference>
<evidence type="ECO:0000313" key="1">
    <source>
        <dbReference type="EMBL" id="GAH04557.1"/>
    </source>
</evidence>
<accession>X1CAQ8</accession>
<dbReference type="AlphaFoldDB" id="X1CAQ8"/>
<protein>
    <submittedName>
        <fullName evidence="1">Uncharacterized protein</fullName>
    </submittedName>
</protein>
<feature type="non-terminal residue" evidence="1">
    <location>
        <position position="153"/>
    </location>
</feature>
<name>X1CAQ8_9ZZZZ</name>
<organism evidence="1">
    <name type="scientific">marine sediment metagenome</name>
    <dbReference type="NCBI Taxonomy" id="412755"/>
    <lineage>
        <taxon>unclassified sequences</taxon>
        <taxon>metagenomes</taxon>
        <taxon>ecological metagenomes</taxon>
    </lineage>
</organism>
<gene>
    <name evidence="1" type="ORF">S01H4_42241</name>
</gene>